<dbReference type="Pfam" id="PF02563">
    <property type="entry name" value="Poly_export"/>
    <property type="match status" value="1"/>
</dbReference>
<evidence type="ECO:0000259" key="3">
    <source>
        <dbReference type="Pfam" id="PF02563"/>
    </source>
</evidence>
<evidence type="ECO:0000256" key="2">
    <source>
        <dbReference type="SAM" id="SignalP"/>
    </source>
</evidence>
<sequence>MLRTIAVVLAAASLPACAASRAAPLSTVSLSTQVDIPALESDYRISAQDILNVRVFQVEDLSFDELRVGTSGLVELPLIGSVRAAGRTPSELAAEIRDRLANRYMHDPQVTVSVTESSSQKITVDGAVTEAGVFEMKGRTTLQQAVAMAKGATRTADLRNVAVFRTVDDQRTVAVFDLIAIRMGEAPDPVLMGDDIVVVDTSQMSVLLREALAALPGLAVFRSY</sequence>
<name>A0A1I6NPI2_9CAUL</name>
<protein>
    <submittedName>
        <fullName evidence="5">Polysaccharide export outer membrane protein</fullName>
    </submittedName>
</protein>
<dbReference type="InterPro" id="IPR019554">
    <property type="entry name" value="Soluble_ligand-bd"/>
</dbReference>
<dbReference type="EMBL" id="FOZV01000001">
    <property type="protein sequence ID" value="SFS29876.1"/>
    <property type="molecule type" value="Genomic_DNA"/>
</dbReference>
<feature type="domain" description="Polysaccharide export protein N-terminal" evidence="3">
    <location>
        <begin position="40"/>
        <end position="115"/>
    </location>
</feature>
<dbReference type="InterPro" id="IPR049712">
    <property type="entry name" value="Poly_export"/>
</dbReference>
<dbReference type="OrthoDB" id="8410640at2"/>
<evidence type="ECO:0000256" key="1">
    <source>
        <dbReference type="ARBA" id="ARBA00022729"/>
    </source>
</evidence>
<feature type="chain" id="PRO_5011625033" evidence="2">
    <location>
        <begin position="19"/>
        <end position="224"/>
    </location>
</feature>
<keyword evidence="6" id="KW-1185">Reference proteome</keyword>
<dbReference type="RefSeq" id="WP_092306089.1">
    <property type="nucleotide sequence ID" value="NZ_FOZV01000001.1"/>
</dbReference>
<dbReference type="Gene3D" id="3.10.560.10">
    <property type="entry name" value="Outer membrane lipoprotein wza domain like"/>
    <property type="match status" value="1"/>
</dbReference>
<dbReference type="GO" id="GO:0015159">
    <property type="term" value="F:polysaccharide transmembrane transporter activity"/>
    <property type="evidence" value="ECO:0007669"/>
    <property type="project" value="InterPro"/>
</dbReference>
<accession>A0A1I6NPI2</accession>
<gene>
    <name evidence="5" type="ORF">SAMN05192570_0288</name>
</gene>
<dbReference type="PANTHER" id="PTHR33619">
    <property type="entry name" value="POLYSACCHARIDE EXPORT PROTEIN GFCE-RELATED"/>
    <property type="match status" value="1"/>
</dbReference>
<evidence type="ECO:0000313" key="5">
    <source>
        <dbReference type="EMBL" id="SFS29876.1"/>
    </source>
</evidence>
<dbReference type="Gene3D" id="3.30.1950.10">
    <property type="entry name" value="wza like domain"/>
    <property type="match status" value="1"/>
</dbReference>
<evidence type="ECO:0000313" key="6">
    <source>
        <dbReference type="Proteomes" id="UP000198788"/>
    </source>
</evidence>
<reference evidence="6" key="1">
    <citation type="submission" date="2016-10" db="EMBL/GenBank/DDBJ databases">
        <authorList>
            <person name="Varghese N."/>
            <person name="Submissions S."/>
        </authorList>
    </citation>
    <scope>NUCLEOTIDE SEQUENCE [LARGE SCALE GENOMIC DNA]</scope>
    <source>
        <strain evidence="6">CGMCC 1.10683</strain>
    </source>
</reference>
<keyword evidence="1 2" id="KW-0732">Signal</keyword>
<dbReference type="AlphaFoldDB" id="A0A1I6NPI2"/>
<feature type="signal peptide" evidence="2">
    <location>
        <begin position="1"/>
        <end position="18"/>
    </location>
</feature>
<organism evidence="5 6">
    <name type="scientific">Brevundimonas viscosa</name>
    <dbReference type="NCBI Taxonomy" id="871741"/>
    <lineage>
        <taxon>Bacteria</taxon>
        <taxon>Pseudomonadati</taxon>
        <taxon>Pseudomonadota</taxon>
        <taxon>Alphaproteobacteria</taxon>
        <taxon>Caulobacterales</taxon>
        <taxon>Caulobacteraceae</taxon>
        <taxon>Brevundimonas</taxon>
    </lineage>
</organism>
<feature type="domain" description="Soluble ligand binding" evidence="4">
    <location>
        <begin position="121"/>
        <end position="166"/>
    </location>
</feature>
<evidence type="ECO:0000259" key="4">
    <source>
        <dbReference type="Pfam" id="PF10531"/>
    </source>
</evidence>
<proteinExistence type="predicted"/>
<dbReference type="STRING" id="871741.SAMN05192570_0288"/>
<dbReference type="PANTHER" id="PTHR33619:SF3">
    <property type="entry name" value="POLYSACCHARIDE EXPORT PROTEIN GFCE-RELATED"/>
    <property type="match status" value="1"/>
</dbReference>
<dbReference type="Proteomes" id="UP000198788">
    <property type="component" value="Unassembled WGS sequence"/>
</dbReference>
<dbReference type="InterPro" id="IPR003715">
    <property type="entry name" value="Poly_export_N"/>
</dbReference>
<dbReference type="Pfam" id="PF10531">
    <property type="entry name" value="SLBB"/>
    <property type="match status" value="1"/>
</dbReference>